<keyword evidence="2" id="KW-1134">Transmembrane beta strand</keyword>
<keyword evidence="6" id="KW-0732">Signal</keyword>
<evidence type="ECO:0000256" key="6">
    <source>
        <dbReference type="SAM" id="SignalP"/>
    </source>
</evidence>
<dbReference type="GO" id="GO:1990281">
    <property type="term" value="C:efflux pump complex"/>
    <property type="evidence" value="ECO:0007669"/>
    <property type="project" value="TreeGrafter"/>
</dbReference>
<dbReference type="InterPro" id="IPR051906">
    <property type="entry name" value="TolC-like"/>
</dbReference>
<dbReference type="PANTHER" id="PTHR30026">
    <property type="entry name" value="OUTER MEMBRANE PROTEIN TOLC"/>
    <property type="match status" value="1"/>
</dbReference>
<evidence type="ECO:0000313" key="7">
    <source>
        <dbReference type="EMBL" id="BCI61650.1"/>
    </source>
</evidence>
<name>A0A7G1HQE3_9BACT</name>
<evidence type="ECO:0000313" key="8">
    <source>
        <dbReference type="Proteomes" id="UP000594042"/>
    </source>
</evidence>
<dbReference type="AlphaFoldDB" id="A0A7G1HQE3"/>
<keyword evidence="4" id="KW-0472">Membrane</keyword>
<keyword evidence="3" id="KW-0812">Transmembrane</keyword>
<dbReference type="RefSeq" id="WP_055100039.1">
    <property type="nucleotide sequence ID" value="NZ_AP023322.1"/>
</dbReference>
<dbReference type="Gene3D" id="1.20.1600.10">
    <property type="entry name" value="Outer membrane efflux proteins (OEP)"/>
    <property type="match status" value="1"/>
</dbReference>
<keyword evidence="5" id="KW-0998">Cell outer membrane</keyword>
<evidence type="ECO:0000256" key="4">
    <source>
        <dbReference type="ARBA" id="ARBA00023136"/>
    </source>
</evidence>
<dbReference type="Proteomes" id="UP000594042">
    <property type="component" value="Chromosome"/>
</dbReference>
<dbReference type="SUPFAM" id="SSF56954">
    <property type="entry name" value="Outer membrane efflux proteins (OEP)"/>
    <property type="match status" value="1"/>
</dbReference>
<dbReference type="EMBL" id="AP023322">
    <property type="protein sequence ID" value="BCI61650.1"/>
    <property type="molecule type" value="Genomic_DNA"/>
</dbReference>
<protein>
    <submittedName>
        <fullName evidence="7">Transporter</fullName>
    </submittedName>
</protein>
<evidence type="ECO:0000256" key="5">
    <source>
        <dbReference type="ARBA" id="ARBA00023237"/>
    </source>
</evidence>
<keyword evidence="8" id="KW-1185">Reference proteome</keyword>
<reference evidence="8" key="1">
    <citation type="submission" date="2020-07" db="EMBL/GenBank/DDBJ databases">
        <title>Complete genome sequencing of Coprobacter sp. strain 2CBH44.</title>
        <authorList>
            <person name="Sakamoto M."/>
            <person name="Murakami T."/>
            <person name="Mori H."/>
        </authorList>
    </citation>
    <scope>NUCLEOTIDE SEQUENCE [LARGE SCALE GENOMIC DNA]</scope>
    <source>
        <strain evidence="8">2CBH44</strain>
    </source>
</reference>
<dbReference type="GO" id="GO:0015288">
    <property type="term" value="F:porin activity"/>
    <property type="evidence" value="ECO:0007669"/>
    <property type="project" value="TreeGrafter"/>
</dbReference>
<organism evidence="7 8">
    <name type="scientific">Coprobacter secundus subsp. similis</name>
    <dbReference type="NCBI Taxonomy" id="2751153"/>
    <lineage>
        <taxon>Bacteria</taxon>
        <taxon>Pseudomonadati</taxon>
        <taxon>Bacteroidota</taxon>
        <taxon>Bacteroidia</taxon>
        <taxon>Bacteroidales</taxon>
        <taxon>Barnesiellaceae</taxon>
        <taxon>Coprobacter</taxon>
    </lineage>
</organism>
<evidence type="ECO:0000256" key="2">
    <source>
        <dbReference type="ARBA" id="ARBA00022452"/>
    </source>
</evidence>
<comment type="subcellular location">
    <subcellularLocation>
        <location evidence="1">Cell outer membrane</location>
    </subcellularLocation>
</comment>
<evidence type="ECO:0000256" key="3">
    <source>
        <dbReference type="ARBA" id="ARBA00022692"/>
    </source>
</evidence>
<accession>A0A7G1HQE3</accession>
<feature type="chain" id="PRO_5028808426" evidence="6">
    <location>
        <begin position="20"/>
        <end position="427"/>
    </location>
</feature>
<sequence>MLKLYLFLALSLSTGIHLSAQVTLEECVALAQDNYPLIRKYDLLNRTKEVNLSNINKSWLPQINVYGQGTVQNETPSFPESLAGIISQTGTSISGLNEWQYKIGADISQNIWDGGVSKTGRQIERAEDAERQTALDVQLYAIRERVEDLYFGILLIEEQVEQIRNMQALLQSNLAKLRTMHENGTAMQSDVDMVEAQYLSTAQQLTQAKSASRSYRMLLEIFTGKSFVKQELMKPEASVPQDLMPNRPELRHFEAQLQANEARSASITASMMPKIGLFAQAYYGYPGFDYFESMMNRDLSFNILAGVKVSWNIGALYTKKNNNQKLRLSSDNIAVERDVFLFNTNMQTRSQLDHIDELKAVMKENDRIVELRANVRKAAESQLDNGVIDATSLLTKLTDEKQARLTASYHEIQLLQSIYQLKYTLNK</sequence>
<dbReference type="KEGG" id="copr:Cop2CBH44_00030"/>
<evidence type="ECO:0000256" key="1">
    <source>
        <dbReference type="ARBA" id="ARBA00004442"/>
    </source>
</evidence>
<feature type="signal peptide" evidence="6">
    <location>
        <begin position="1"/>
        <end position="19"/>
    </location>
</feature>
<proteinExistence type="predicted"/>
<gene>
    <name evidence="7" type="ORF">Cop2CBH44_00030</name>
</gene>
<dbReference type="PANTHER" id="PTHR30026:SF20">
    <property type="entry name" value="OUTER MEMBRANE PROTEIN TOLC"/>
    <property type="match status" value="1"/>
</dbReference>
<dbReference type="GO" id="GO:0009279">
    <property type="term" value="C:cell outer membrane"/>
    <property type="evidence" value="ECO:0007669"/>
    <property type="project" value="UniProtKB-SubCell"/>
</dbReference>
<dbReference type="GO" id="GO:0015562">
    <property type="term" value="F:efflux transmembrane transporter activity"/>
    <property type="evidence" value="ECO:0007669"/>
    <property type="project" value="InterPro"/>
</dbReference>